<dbReference type="OrthoDB" id="9801055at2"/>
<dbReference type="GO" id="GO:0071555">
    <property type="term" value="P:cell wall organization"/>
    <property type="evidence" value="ECO:0007669"/>
    <property type="project" value="UniProtKB-KW"/>
</dbReference>
<dbReference type="InterPro" id="IPR015942">
    <property type="entry name" value="Asp/Glu/hydantoin_racemase"/>
</dbReference>
<feature type="binding site" evidence="7">
    <location>
        <begin position="185"/>
        <end position="186"/>
    </location>
    <ligand>
        <name>substrate</name>
    </ligand>
</feature>
<dbReference type="InterPro" id="IPR004391">
    <property type="entry name" value="Glu_race"/>
</dbReference>
<evidence type="ECO:0000256" key="7">
    <source>
        <dbReference type="HAMAP-Rule" id="MF_00258"/>
    </source>
</evidence>
<dbReference type="GO" id="GO:0008360">
    <property type="term" value="P:regulation of cell shape"/>
    <property type="evidence" value="ECO:0007669"/>
    <property type="project" value="UniProtKB-KW"/>
</dbReference>
<comment type="function">
    <text evidence="7">Provides the (R)-glutamate required for cell wall biosynthesis.</text>
</comment>
<evidence type="ECO:0000313" key="9">
    <source>
        <dbReference type="Proteomes" id="UP000252669"/>
    </source>
</evidence>
<feature type="binding site" evidence="7">
    <location>
        <begin position="72"/>
        <end position="73"/>
    </location>
    <ligand>
        <name>substrate</name>
    </ligand>
</feature>
<evidence type="ECO:0000256" key="4">
    <source>
        <dbReference type="ARBA" id="ARBA00022984"/>
    </source>
</evidence>
<accession>A0A366MS02</accession>
<keyword evidence="5 7" id="KW-0413">Isomerase</keyword>
<dbReference type="AlphaFoldDB" id="A0A366MS02"/>
<dbReference type="HAMAP" id="MF_00258">
    <property type="entry name" value="Glu_racemase"/>
    <property type="match status" value="1"/>
</dbReference>
<dbReference type="InterPro" id="IPR001920">
    <property type="entry name" value="Asp/Glu_race"/>
</dbReference>
<dbReference type="UniPathway" id="UPA00219"/>
<dbReference type="PROSITE" id="PS00923">
    <property type="entry name" value="ASP_GLU_RACEMASE_1"/>
    <property type="match status" value="1"/>
</dbReference>
<dbReference type="RefSeq" id="WP_113894251.1">
    <property type="nucleotide sequence ID" value="NZ_JANJGA010000009.1"/>
</dbReference>
<evidence type="ECO:0000256" key="2">
    <source>
        <dbReference type="ARBA" id="ARBA00013090"/>
    </source>
</evidence>
<feature type="active site" description="Proton donor/acceptor" evidence="7">
    <location>
        <position position="184"/>
    </location>
</feature>
<dbReference type="EMBL" id="PDKB01000008">
    <property type="protein sequence ID" value="RBQ29068.1"/>
    <property type="molecule type" value="Genomic_DNA"/>
</dbReference>
<dbReference type="Pfam" id="PF01177">
    <property type="entry name" value="Asp_Glu_race"/>
    <property type="match status" value="1"/>
</dbReference>
<dbReference type="PANTHER" id="PTHR21198">
    <property type="entry name" value="GLUTAMATE RACEMASE"/>
    <property type="match status" value="1"/>
</dbReference>
<dbReference type="PANTHER" id="PTHR21198:SF3">
    <property type="entry name" value="GLUTAMATE RACEMASE"/>
    <property type="match status" value="1"/>
</dbReference>
<reference evidence="8 9" key="1">
    <citation type="submission" date="2017-10" db="EMBL/GenBank/DDBJ databases">
        <title>Genomics of the genus Arcobacter.</title>
        <authorList>
            <person name="Perez-Cataluna A."/>
            <person name="Figueras M.J."/>
        </authorList>
    </citation>
    <scope>NUCLEOTIDE SEQUENCE [LARGE SCALE GENOMIC DNA]</scope>
    <source>
        <strain evidence="8 9">CECT 9230</strain>
    </source>
</reference>
<dbReference type="PROSITE" id="PS00924">
    <property type="entry name" value="ASP_GLU_RACEMASE_2"/>
    <property type="match status" value="1"/>
</dbReference>
<evidence type="ECO:0000256" key="5">
    <source>
        <dbReference type="ARBA" id="ARBA00023235"/>
    </source>
</evidence>
<evidence type="ECO:0000256" key="6">
    <source>
        <dbReference type="ARBA" id="ARBA00023316"/>
    </source>
</evidence>
<name>A0A366MS02_9BACT</name>
<dbReference type="FunFam" id="3.40.50.1860:FF:000001">
    <property type="entry name" value="Glutamate racemase"/>
    <property type="match status" value="1"/>
</dbReference>
<protein>
    <recommendedName>
        <fullName evidence="2 7">Glutamate racemase</fullName>
        <ecNumber evidence="2 7">5.1.1.3</ecNumber>
    </recommendedName>
</protein>
<feature type="binding site" evidence="7">
    <location>
        <begin position="7"/>
        <end position="8"/>
    </location>
    <ligand>
        <name>substrate</name>
    </ligand>
</feature>
<feature type="active site" description="Proton donor/acceptor" evidence="7">
    <location>
        <position position="71"/>
    </location>
</feature>
<sequence>MKVGIFDSGIGGLTILNAITKSVKNTEYVYIADTLFAPYGEKDTNEILQRCDNITNCLIDNYNIDILVVACNTATSISIKYLREKYKNLPIIGVEPALKPAILNSKTKNIAILATPTTINGKKYKELVENLSVNQQLNLYHIPCSGLAKKIEEADIETNSLHLFLTNYLKDLKNKNIDSIVLGCTHYPIIQDDIKKFFNEDVILFDSANAIAKRLQDLGKNKNSINKDQKITILYSGKISLDMVNIVLKNINFEIGKCEI</sequence>
<keyword evidence="3 7" id="KW-0133">Cell shape</keyword>
<feature type="binding site" evidence="7">
    <location>
        <begin position="39"/>
        <end position="40"/>
    </location>
    <ligand>
        <name>substrate</name>
    </ligand>
</feature>
<organism evidence="8 9">
    <name type="scientific">Aliarcobacter vitoriensis</name>
    <dbReference type="NCBI Taxonomy" id="2011099"/>
    <lineage>
        <taxon>Bacteria</taxon>
        <taxon>Pseudomonadati</taxon>
        <taxon>Campylobacterota</taxon>
        <taxon>Epsilonproteobacteria</taxon>
        <taxon>Campylobacterales</taxon>
        <taxon>Arcobacteraceae</taxon>
        <taxon>Aliarcobacter</taxon>
    </lineage>
</organism>
<comment type="caution">
    <text evidence="8">The sequence shown here is derived from an EMBL/GenBank/DDBJ whole genome shotgun (WGS) entry which is preliminary data.</text>
</comment>
<comment type="pathway">
    <text evidence="7">Cell wall biogenesis; peptidoglycan biosynthesis.</text>
</comment>
<evidence type="ECO:0000313" key="8">
    <source>
        <dbReference type="EMBL" id="RBQ29068.1"/>
    </source>
</evidence>
<evidence type="ECO:0000256" key="1">
    <source>
        <dbReference type="ARBA" id="ARBA00001602"/>
    </source>
</evidence>
<keyword evidence="9" id="KW-1185">Reference proteome</keyword>
<dbReference type="SUPFAM" id="SSF53681">
    <property type="entry name" value="Aspartate/glutamate racemase"/>
    <property type="match status" value="2"/>
</dbReference>
<dbReference type="Proteomes" id="UP000252669">
    <property type="component" value="Unassembled WGS sequence"/>
</dbReference>
<comment type="catalytic activity">
    <reaction evidence="1 7">
        <text>L-glutamate = D-glutamate</text>
        <dbReference type="Rhea" id="RHEA:12813"/>
        <dbReference type="ChEBI" id="CHEBI:29985"/>
        <dbReference type="ChEBI" id="CHEBI:29986"/>
        <dbReference type="EC" id="5.1.1.3"/>
    </reaction>
</comment>
<dbReference type="EC" id="5.1.1.3" evidence="2 7"/>
<dbReference type="InterPro" id="IPR018187">
    <property type="entry name" value="Asp/Glu_racemase_AS_1"/>
</dbReference>
<dbReference type="NCBIfam" id="TIGR00067">
    <property type="entry name" value="glut_race"/>
    <property type="match status" value="1"/>
</dbReference>
<keyword evidence="6 7" id="KW-0961">Cell wall biogenesis/degradation</keyword>
<dbReference type="GO" id="GO:0009252">
    <property type="term" value="P:peptidoglycan biosynthetic process"/>
    <property type="evidence" value="ECO:0007669"/>
    <property type="project" value="UniProtKB-UniRule"/>
</dbReference>
<dbReference type="Gene3D" id="3.40.50.1860">
    <property type="match status" value="2"/>
</dbReference>
<comment type="similarity">
    <text evidence="7">Belongs to the aspartate/glutamate racemases family.</text>
</comment>
<evidence type="ECO:0000256" key="3">
    <source>
        <dbReference type="ARBA" id="ARBA00022960"/>
    </source>
</evidence>
<keyword evidence="4 7" id="KW-0573">Peptidoglycan synthesis</keyword>
<dbReference type="InterPro" id="IPR033134">
    <property type="entry name" value="Asp/Glu_racemase_AS_2"/>
</dbReference>
<gene>
    <name evidence="7 8" type="primary">murI</name>
    <name evidence="8" type="ORF">CRU91_05660</name>
</gene>
<proteinExistence type="inferred from homology"/>
<dbReference type="GO" id="GO:0008881">
    <property type="term" value="F:glutamate racemase activity"/>
    <property type="evidence" value="ECO:0007669"/>
    <property type="project" value="UniProtKB-UniRule"/>
</dbReference>